<protein>
    <submittedName>
        <fullName evidence="1">Uncharacterized protein</fullName>
    </submittedName>
</protein>
<proteinExistence type="predicted"/>
<evidence type="ECO:0000313" key="1">
    <source>
        <dbReference type="EMBL" id="RRT32813.1"/>
    </source>
</evidence>
<reference evidence="1 2" key="1">
    <citation type="journal article" date="2014" name="Agronomy (Basel)">
        <title>A Draft Genome Sequence for Ensete ventricosum, the Drought-Tolerant Tree Against Hunger.</title>
        <authorList>
            <person name="Harrison J."/>
            <person name="Moore K.A."/>
            <person name="Paszkiewicz K."/>
            <person name="Jones T."/>
            <person name="Grant M."/>
            <person name="Ambacheew D."/>
            <person name="Muzemil S."/>
            <person name="Studholme D.J."/>
        </authorList>
    </citation>
    <scope>NUCLEOTIDE SEQUENCE [LARGE SCALE GENOMIC DNA]</scope>
</reference>
<dbReference type="AlphaFoldDB" id="A0A426X012"/>
<organism evidence="1 2">
    <name type="scientific">Ensete ventricosum</name>
    <name type="common">Abyssinian banana</name>
    <name type="synonym">Musa ensete</name>
    <dbReference type="NCBI Taxonomy" id="4639"/>
    <lineage>
        <taxon>Eukaryota</taxon>
        <taxon>Viridiplantae</taxon>
        <taxon>Streptophyta</taxon>
        <taxon>Embryophyta</taxon>
        <taxon>Tracheophyta</taxon>
        <taxon>Spermatophyta</taxon>
        <taxon>Magnoliopsida</taxon>
        <taxon>Liliopsida</taxon>
        <taxon>Zingiberales</taxon>
        <taxon>Musaceae</taxon>
        <taxon>Ensete</taxon>
    </lineage>
</organism>
<accession>A0A426X012</accession>
<sequence>LVNISFLYCLIYIQVKVLHYQNADFIVTAQTAGSSGVYSMKGSESNLGKDEVFQTFFSHYWNALLIVLLPF</sequence>
<dbReference type="EMBL" id="AMZH03030639">
    <property type="protein sequence ID" value="RRT32813.1"/>
    <property type="molecule type" value="Genomic_DNA"/>
</dbReference>
<dbReference type="Proteomes" id="UP000287651">
    <property type="component" value="Unassembled WGS sequence"/>
</dbReference>
<feature type="non-terminal residue" evidence="1">
    <location>
        <position position="1"/>
    </location>
</feature>
<gene>
    <name evidence="1" type="ORF">B296_00058156</name>
</gene>
<name>A0A426X012_ENSVE</name>
<evidence type="ECO:0000313" key="2">
    <source>
        <dbReference type="Proteomes" id="UP000287651"/>
    </source>
</evidence>
<comment type="caution">
    <text evidence="1">The sequence shown here is derived from an EMBL/GenBank/DDBJ whole genome shotgun (WGS) entry which is preliminary data.</text>
</comment>